<evidence type="ECO:0000313" key="2">
    <source>
        <dbReference type="EMBL" id="KAJ1129629.1"/>
    </source>
</evidence>
<comment type="caution">
    <text evidence="2">The sequence shown here is derived from an EMBL/GenBank/DDBJ whole genome shotgun (WGS) entry which is preliminary data.</text>
</comment>
<accession>A0AAV7PP55</accession>
<dbReference type="AlphaFoldDB" id="A0AAV7PP55"/>
<evidence type="ECO:0000256" key="1">
    <source>
        <dbReference type="SAM" id="MobiDB-lite"/>
    </source>
</evidence>
<feature type="compositionally biased region" description="Basic and acidic residues" evidence="1">
    <location>
        <begin position="50"/>
        <end position="71"/>
    </location>
</feature>
<reference evidence="2" key="1">
    <citation type="journal article" date="2022" name="bioRxiv">
        <title>Sequencing and chromosome-scale assembly of the giantPleurodeles waltlgenome.</title>
        <authorList>
            <person name="Brown T."/>
            <person name="Elewa A."/>
            <person name="Iarovenko S."/>
            <person name="Subramanian E."/>
            <person name="Araus A.J."/>
            <person name="Petzold A."/>
            <person name="Susuki M."/>
            <person name="Suzuki K.-i.T."/>
            <person name="Hayashi T."/>
            <person name="Toyoda A."/>
            <person name="Oliveira C."/>
            <person name="Osipova E."/>
            <person name="Leigh N.D."/>
            <person name="Simon A."/>
            <person name="Yun M.H."/>
        </authorList>
    </citation>
    <scope>NUCLEOTIDE SEQUENCE</scope>
    <source>
        <strain evidence="2">20211129_DDA</strain>
        <tissue evidence="2">Liver</tissue>
    </source>
</reference>
<feature type="region of interest" description="Disordered" evidence="1">
    <location>
        <begin position="1"/>
        <end position="71"/>
    </location>
</feature>
<dbReference type="EMBL" id="JANPWB010000011">
    <property type="protein sequence ID" value="KAJ1129629.1"/>
    <property type="molecule type" value="Genomic_DNA"/>
</dbReference>
<organism evidence="2 3">
    <name type="scientific">Pleurodeles waltl</name>
    <name type="common">Iberian ribbed newt</name>
    <dbReference type="NCBI Taxonomy" id="8319"/>
    <lineage>
        <taxon>Eukaryota</taxon>
        <taxon>Metazoa</taxon>
        <taxon>Chordata</taxon>
        <taxon>Craniata</taxon>
        <taxon>Vertebrata</taxon>
        <taxon>Euteleostomi</taxon>
        <taxon>Amphibia</taxon>
        <taxon>Batrachia</taxon>
        <taxon>Caudata</taxon>
        <taxon>Salamandroidea</taxon>
        <taxon>Salamandridae</taxon>
        <taxon>Pleurodelinae</taxon>
        <taxon>Pleurodeles</taxon>
    </lineage>
</organism>
<dbReference type="Proteomes" id="UP001066276">
    <property type="component" value="Chromosome 7"/>
</dbReference>
<evidence type="ECO:0000313" key="3">
    <source>
        <dbReference type="Proteomes" id="UP001066276"/>
    </source>
</evidence>
<protein>
    <submittedName>
        <fullName evidence="2">Uncharacterized protein</fullName>
    </submittedName>
</protein>
<name>A0AAV7PP55_PLEWA</name>
<sequence>MGSTFARSNPEEETAEKEESRGTYEEDGGDAGGPDEKPETQEVEGATADRACKGDACGERKTRPKEDKEEDVFEHVKDVGLCYHINKKGEKEVGNDNTGKVGVEILQ</sequence>
<proteinExistence type="predicted"/>
<keyword evidence="3" id="KW-1185">Reference proteome</keyword>
<gene>
    <name evidence="2" type="ORF">NDU88_007995</name>
</gene>